<dbReference type="InterPro" id="IPR003593">
    <property type="entry name" value="AAA+_ATPase"/>
</dbReference>
<evidence type="ECO:0000256" key="2">
    <source>
        <dbReference type="ARBA" id="ARBA00022741"/>
    </source>
</evidence>
<keyword evidence="2" id="KW-0547">Nucleotide-binding</keyword>
<keyword evidence="6" id="KW-1185">Reference proteome</keyword>
<dbReference type="Gene3D" id="3.40.50.300">
    <property type="entry name" value="P-loop containing nucleotide triphosphate hydrolases"/>
    <property type="match status" value="1"/>
</dbReference>
<dbReference type="GO" id="GO:0005524">
    <property type="term" value="F:ATP binding"/>
    <property type="evidence" value="ECO:0007669"/>
    <property type="project" value="UniProtKB-KW"/>
</dbReference>
<keyword evidence="3 5" id="KW-0067">ATP-binding</keyword>
<feature type="domain" description="ABC transporter" evidence="4">
    <location>
        <begin position="3"/>
        <end position="214"/>
    </location>
</feature>
<evidence type="ECO:0000313" key="5">
    <source>
        <dbReference type="EMBL" id="SHH51160.1"/>
    </source>
</evidence>
<dbReference type="InterPro" id="IPR027417">
    <property type="entry name" value="P-loop_NTPase"/>
</dbReference>
<sequence length="221" mass="25837">MVVELKNIKKSFGRLEVLKNISFSLKKRERLVLLGPSGCGKTTLLRIIAGLETFEGILIKNFKKIGYVFQEPRVIPWKTVYENLKFVEDDDKKIENVLKSMKIHEFKDYFPNKLSGGMKQRINLSRALVTEPDLLLLDEPFSSLDIHIKWNLLNDLIKEWNNRDLSLIMVTHDIKEALMLGERILILSNRPAKIIKEYFNVKALSEKSLIKEIVELWNERR</sequence>
<gene>
    <name evidence="5" type="ORF">SAMN02745199_1363</name>
</gene>
<evidence type="ECO:0000313" key="6">
    <source>
        <dbReference type="Proteomes" id="UP000242592"/>
    </source>
</evidence>
<dbReference type="SUPFAM" id="SSF52540">
    <property type="entry name" value="P-loop containing nucleoside triphosphate hydrolases"/>
    <property type="match status" value="1"/>
</dbReference>
<organism evidence="5 6">
    <name type="scientific">Thermosipho atlanticus DSM 15807</name>
    <dbReference type="NCBI Taxonomy" id="1123380"/>
    <lineage>
        <taxon>Bacteria</taxon>
        <taxon>Thermotogati</taxon>
        <taxon>Thermotogota</taxon>
        <taxon>Thermotogae</taxon>
        <taxon>Thermotogales</taxon>
        <taxon>Fervidobacteriaceae</taxon>
        <taxon>Thermosipho</taxon>
    </lineage>
</organism>
<keyword evidence="1" id="KW-0813">Transport</keyword>
<dbReference type="AlphaFoldDB" id="A0A1M5TKG8"/>
<dbReference type="InterPro" id="IPR003439">
    <property type="entry name" value="ABC_transporter-like_ATP-bd"/>
</dbReference>
<dbReference type="PANTHER" id="PTHR42788:SF13">
    <property type="entry name" value="ALIPHATIC SULFONATES IMPORT ATP-BINDING PROTEIN SSUB"/>
    <property type="match status" value="1"/>
</dbReference>
<dbReference type="GO" id="GO:0016887">
    <property type="term" value="F:ATP hydrolysis activity"/>
    <property type="evidence" value="ECO:0007669"/>
    <property type="project" value="InterPro"/>
</dbReference>
<name>A0A1M5TKG8_9BACT</name>
<accession>A0A1M5TKG8</accession>
<evidence type="ECO:0000259" key="4">
    <source>
        <dbReference type="PROSITE" id="PS50893"/>
    </source>
</evidence>
<dbReference type="RefSeq" id="WP_073073460.1">
    <property type="nucleotide sequence ID" value="NZ_FQXN01000005.1"/>
</dbReference>
<evidence type="ECO:0000256" key="1">
    <source>
        <dbReference type="ARBA" id="ARBA00022448"/>
    </source>
</evidence>
<reference evidence="6" key="1">
    <citation type="submission" date="2016-11" db="EMBL/GenBank/DDBJ databases">
        <authorList>
            <person name="Varghese N."/>
            <person name="Submissions S."/>
        </authorList>
    </citation>
    <scope>NUCLEOTIDE SEQUENCE [LARGE SCALE GENOMIC DNA]</scope>
    <source>
        <strain evidence="6">DSM 15807</strain>
    </source>
</reference>
<dbReference type="InterPro" id="IPR050166">
    <property type="entry name" value="ABC_transporter_ATP-bind"/>
</dbReference>
<dbReference type="PROSITE" id="PS00211">
    <property type="entry name" value="ABC_TRANSPORTER_1"/>
    <property type="match status" value="1"/>
</dbReference>
<protein>
    <submittedName>
        <fullName evidence="5">NitT/TauT family transport system ATP-binding protein</fullName>
    </submittedName>
</protein>
<dbReference type="Proteomes" id="UP000242592">
    <property type="component" value="Unassembled WGS sequence"/>
</dbReference>
<dbReference type="PANTHER" id="PTHR42788">
    <property type="entry name" value="TAURINE IMPORT ATP-BINDING PROTEIN-RELATED"/>
    <property type="match status" value="1"/>
</dbReference>
<dbReference type="Pfam" id="PF00005">
    <property type="entry name" value="ABC_tran"/>
    <property type="match status" value="1"/>
</dbReference>
<dbReference type="EMBL" id="FQXN01000005">
    <property type="protein sequence ID" value="SHH51160.1"/>
    <property type="molecule type" value="Genomic_DNA"/>
</dbReference>
<dbReference type="PROSITE" id="PS50893">
    <property type="entry name" value="ABC_TRANSPORTER_2"/>
    <property type="match status" value="1"/>
</dbReference>
<dbReference type="OrthoDB" id="9801958at2"/>
<dbReference type="SMART" id="SM00382">
    <property type="entry name" value="AAA"/>
    <property type="match status" value="1"/>
</dbReference>
<proteinExistence type="predicted"/>
<evidence type="ECO:0000256" key="3">
    <source>
        <dbReference type="ARBA" id="ARBA00022840"/>
    </source>
</evidence>
<dbReference type="STRING" id="1123380.SAMN02745199_1363"/>
<dbReference type="InterPro" id="IPR017871">
    <property type="entry name" value="ABC_transporter-like_CS"/>
</dbReference>